<evidence type="ECO:0000313" key="3">
    <source>
        <dbReference type="Proteomes" id="UP000229893"/>
    </source>
</evidence>
<proteinExistence type="predicted"/>
<keyword evidence="1" id="KW-0812">Transmembrane</keyword>
<name>A0A2H0N7A7_9BACT</name>
<dbReference type="AlphaFoldDB" id="A0A2H0N7A7"/>
<keyword evidence="1" id="KW-0472">Membrane</keyword>
<feature type="transmembrane region" description="Helical" evidence="1">
    <location>
        <begin position="50"/>
        <end position="66"/>
    </location>
</feature>
<feature type="transmembrane region" description="Helical" evidence="1">
    <location>
        <begin position="26"/>
        <end position="44"/>
    </location>
</feature>
<evidence type="ECO:0000256" key="1">
    <source>
        <dbReference type="SAM" id="Phobius"/>
    </source>
</evidence>
<dbReference type="Proteomes" id="UP000229893">
    <property type="component" value="Unassembled WGS sequence"/>
</dbReference>
<organism evidence="2 3">
    <name type="scientific">Candidatus Liptonbacteria bacterium CG11_big_fil_rev_8_21_14_0_20_35_14</name>
    <dbReference type="NCBI Taxonomy" id="1974634"/>
    <lineage>
        <taxon>Bacteria</taxon>
        <taxon>Candidatus Liptoniibacteriota</taxon>
    </lineage>
</organism>
<comment type="caution">
    <text evidence="2">The sequence shown here is derived from an EMBL/GenBank/DDBJ whole genome shotgun (WGS) entry which is preliminary data.</text>
</comment>
<sequence>MYKKFKKKTESIEFMSPEFEFFEKDIIWYAVSIFVSTIIVLFAIWQKNVLFAVFIVIAESILLFFGNDQPRSFKITADKTGLEIGPKFYSWNQLESFSIGHEKNETHSDLHFYKVNQLGLKLHLDIENKDVARIKSFLHNYLTEVEHYESLSETIMRTLRI</sequence>
<dbReference type="EMBL" id="PCWO01000040">
    <property type="protein sequence ID" value="PIR04757.1"/>
    <property type="molecule type" value="Genomic_DNA"/>
</dbReference>
<keyword evidence="1" id="KW-1133">Transmembrane helix</keyword>
<reference evidence="2 3" key="1">
    <citation type="submission" date="2017-09" db="EMBL/GenBank/DDBJ databases">
        <title>Depth-based differentiation of microbial function through sediment-hosted aquifers and enrichment of novel symbionts in the deep terrestrial subsurface.</title>
        <authorList>
            <person name="Probst A.J."/>
            <person name="Ladd B."/>
            <person name="Jarett J.K."/>
            <person name="Geller-Mcgrath D.E."/>
            <person name="Sieber C.M."/>
            <person name="Emerson J.B."/>
            <person name="Anantharaman K."/>
            <person name="Thomas B.C."/>
            <person name="Malmstrom R."/>
            <person name="Stieglmeier M."/>
            <person name="Klingl A."/>
            <person name="Woyke T."/>
            <person name="Ryan C.M."/>
            <person name="Banfield J.F."/>
        </authorList>
    </citation>
    <scope>NUCLEOTIDE SEQUENCE [LARGE SCALE GENOMIC DNA]</scope>
    <source>
        <strain evidence="2">CG11_big_fil_rev_8_21_14_0_20_35_14</strain>
    </source>
</reference>
<accession>A0A2H0N7A7</accession>
<gene>
    <name evidence="2" type="ORF">COV57_02690</name>
</gene>
<protein>
    <recommendedName>
        <fullName evidence="4">DUF5673 domain-containing protein</fullName>
    </recommendedName>
</protein>
<evidence type="ECO:0000313" key="2">
    <source>
        <dbReference type="EMBL" id="PIR04757.1"/>
    </source>
</evidence>
<evidence type="ECO:0008006" key="4">
    <source>
        <dbReference type="Google" id="ProtNLM"/>
    </source>
</evidence>